<organism evidence="11 12">
    <name type="scientific">Solea senegalensis</name>
    <name type="common">Senegalese sole</name>
    <dbReference type="NCBI Taxonomy" id="28829"/>
    <lineage>
        <taxon>Eukaryota</taxon>
        <taxon>Metazoa</taxon>
        <taxon>Chordata</taxon>
        <taxon>Craniata</taxon>
        <taxon>Vertebrata</taxon>
        <taxon>Euteleostomi</taxon>
        <taxon>Actinopterygii</taxon>
        <taxon>Neopterygii</taxon>
        <taxon>Teleostei</taxon>
        <taxon>Neoteleostei</taxon>
        <taxon>Acanthomorphata</taxon>
        <taxon>Carangaria</taxon>
        <taxon>Pleuronectiformes</taxon>
        <taxon>Pleuronectoidei</taxon>
        <taxon>Soleidae</taxon>
        <taxon>Solea</taxon>
    </lineage>
</organism>
<feature type="region of interest" description="Disordered" evidence="9">
    <location>
        <begin position="1"/>
        <end position="63"/>
    </location>
</feature>
<keyword evidence="5 10" id="KW-1133">Transmembrane helix</keyword>
<feature type="compositionally biased region" description="Polar residues" evidence="9">
    <location>
        <begin position="517"/>
        <end position="545"/>
    </location>
</feature>
<dbReference type="Pfam" id="PF06990">
    <property type="entry name" value="Gal-3-0_sulfotr"/>
    <property type="match status" value="1"/>
</dbReference>
<comment type="subcellular location">
    <subcellularLocation>
        <location evidence="1">Golgi apparatus membrane</location>
        <topology evidence="1">Single-pass type II membrane protein</topology>
    </subcellularLocation>
</comment>
<dbReference type="GO" id="GO:0001733">
    <property type="term" value="F:galactosylceramide sulfotransferase activity"/>
    <property type="evidence" value="ECO:0007669"/>
    <property type="project" value="InterPro"/>
</dbReference>
<keyword evidence="3 10" id="KW-0812">Transmembrane</keyword>
<feature type="transmembrane region" description="Helical" evidence="10">
    <location>
        <begin position="85"/>
        <end position="107"/>
    </location>
</feature>
<dbReference type="EMBL" id="JAGKHQ010000015">
    <property type="protein sequence ID" value="KAG7497056.1"/>
    <property type="molecule type" value="Genomic_DNA"/>
</dbReference>
<proteinExistence type="predicted"/>
<feature type="region of interest" description="Disordered" evidence="9">
    <location>
        <begin position="499"/>
        <end position="545"/>
    </location>
</feature>
<name>A0AAV6QYB7_SOLSE</name>
<evidence type="ECO:0000256" key="5">
    <source>
        <dbReference type="ARBA" id="ARBA00022989"/>
    </source>
</evidence>
<dbReference type="GO" id="GO:0000139">
    <property type="term" value="C:Golgi membrane"/>
    <property type="evidence" value="ECO:0007669"/>
    <property type="project" value="UniProtKB-SubCell"/>
</dbReference>
<sequence length="545" mass="62213">MKAIPAPTATPERPPSSTDTAHTHKQTLKIRGGGKRAGRRLKADRDAEPDQRGEINHRHERHIHRSCSCDDKVPVKQKMMSQKKLFVVCIAISTVSLLLHHGGHLSWKAFHIGSLNICSHPSPALKPKHTNVAFLKTHKTASTTMQNIVFRFAEHNNLTVALPVPSCNHQFCYPTSFKTHFVHPHTLPPNIISSHMRFNRTEVQWLMPNDTFYITILREPGSMFESLFSYYNQYCVSFKSVPNASLEAFLEDPWRYYRPLEKNSMYARNTLTFDLGGEKDRPSTDVAYAEAFVAEVERVFPLVMITEYFDESLVLLRHLLNWDLDDIIYVKHNMRTLSSKRSLTPDLSAKIRAWNSLDARLYDHFNASLWRRLSALGLDCVAREVRLLQQAQERLMRSCFGRRMPLLKSAAQIENKSLRPWQPSAKVNIVGYDFPVNLSHGFMSQAQELCLKLILPELQYTKDLLHSQSLRYRQRHQHRTPQQSHPFQQSIHTVLPRHPQVRHGQQSAVAPGPAPGNGSTSTPKPAAETRNQTTQPGPKSSQPGK</sequence>
<keyword evidence="7 10" id="KW-0472">Membrane</keyword>
<dbReference type="AlphaFoldDB" id="A0AAV6QYB7"/>
<keyword evidence="6" id="KW-0333">Golgi apparatus</keyword>
<dbReference type="Proteomes" id="UP000693946">
    <property type="component" value="Linkage Group LG3"/>
</dbReference>
<evidence type="ECO:0000256" key="8">
    <source>
        <dbReference type="ARBA" id="ARBA00023180"/>
    </source>
</evidence>
<keyword evidence="4" id="KW-0735">Signal-anchor</keyword>
<feature type="compositionally biased region" description="Basic and acidic residues" evidence="9">
    <location>
        <begin position="41"/>
        <end position="57"/>
    </location>
</feature>
<gene>
    <name evidence="11" type="ORF">JOB18_030885</name>
</gene>
<evidence type="ECO:0000256" key="7">
    <source>
        <dbReference type="ARBA" id="ARBA00023136"/>
    </source>
</evidence>
<keyword evidence="8" id="KW-0325">Glycoprotein</keyword>
<keyword evidence="2" id="KW-0808">Transferase</keyword>
<evidence type="ECO:0000256" key="9">
    <source>
        <dbReference type="SAM" id="MobiDB-lite"/>
    </source>
</evidence>
<dbReference type="GO" id="GO:0009247">
    <property type="term" value="P:glycolipid biosynthetic process"/>
    <property type="evidence" value="ECO:0007669"/>
    <property type="project" value="InterPro"/>
</dbReference>
<dbReference type="PANTHER" id="PTHR14647:SF83">
    <property type="entry name" value="GALACTOSE-3-O-SULFOTRANSFERASE 3"/>
    <property type="match status" value="1"/>
</dbReference>
<evidence type="ECO:0000256" key="4">
    <source>
        <dbReference type="ARBA" id="ARBA00022968"/>
    </source>
</evidence>
<feature type="compositionally biased region" description="Basic residues" evidence="9">
    <location>
        <begin position="23"/>
        <end position="40"/>
    </location>
</feature>
<dbReference type="InterPro" id="IPR009729">
    <property type="entry name" value="Gal-3-0_sulfotransfrase"/>
</dbReference>
<keyword evidence="12" id="KW-1185">Reference proteome</keyword>
<reference evidence="11 12" key="1">
    <citation type="journal article" date="2021" name="Sci. Rep.">
        <title>Chromosome anchoring in Senegalese sole (Solea senegalensis) reveals sex-associated markers and genome rearrangements in flatfish.</title>
        <authorList>
            <person name="Guerrero-Cozar I."/>
            <person name="Gomez-Garrido J."/>
            <person name="Berbel C."/>
            <person name="Martinez-Blanch J.F."/>
            <person name="Alioto T."/>
            <person name="Claros M.G."/>
            <person name="Gagnaire P.A."/>
            <person name="Manchado M."/>
        </authorList>
    </citation>
    <scope>NUCLEOTIDE SEQUENCE [LARGE SCALE GENOMIC DNA]</scope>
    <source>
        <strain evidence="11">Sse05_10M</strain>
    </source>
</reference>
<evidence type="ECO:0000313" key="11">
    <source>
        <dbReference type="EMBL" id="KAG7497056.1"/>
    </source>
</evidence>
<evidence type="ECO:0000256" key="1">
    <source>
        <dbReference type="ARBA" id="ARBA00004323"/>
    </source>
</evidence>
<dbReference type="PANTHER" id="PTHR14647">
    <property type="entry name" value="GALACTOSE-3-O-SULFOTRANSFERASE"/>
    <property type="match status" value="1"/>
</dbReference>
<evidence type="ECO:0000313" key="12">
    <source>
        <dbReference type="Proteomes" id="UP000693946"/>
    </source>
</evidence>
<evidence type="ECO:0000256" key="6">
    <source>
        <dbReference type="ARBA" id="ARBA00023034"/>
    </source>
</evidence>
<comment type="caution">
    <text evidence="11">The sequence shown here is derived from an EMBL/GenBank/DDBJ whole genome shotgun (WGS) entry which is preliminary data.</text>
</comment>
<accession>A0AAV6QYB7</accession>
<evidence type="ECO:0000256" key="3">
    <source>
        <dbReference type="ARBA" id="ARBA00022692"/>
    </source>
</evidence>
<protein>
    <submittedName>
        <fullName evidence="11">Galactose-3-O-sulfotransferase 3</fullName>
    </submittedName>
</protein>
<evidence type="ECO:0000256" key="10">
    <source>
        <dbReference type="SAM" id="Phobius"/>
    </source>
</evidence>
<evidence type="ECO:0000256" key="2">
    <source>
        <dbReference type="ARBA" id="ARBA00022679"/>
    </source>
</evidence>